<organism evidence="2 3">
    <name type="scientific">Baekduia soli</name>
    <dbReference type="NCBI Taxonomy" id="496014"/>
    <lineage>
        <taxon>Bacteria</taxon>
        <taxon>Bacillati</taxon>
        <taxon>Actinomycetota</taxon>
        <taxon>Thermoleophilia</taxon>
        <taxon>Solirubrobacterales</taxon>
        <taxon>Baekduiaceae</taxon>
        <taxon>Baekduia</taxon>
    </lineage>
</organism>
<name>A0A5B8UA73_9ACTN</name>
<dbReference type="InterPro" id="IPR036005">
    <property type="entry name" value="Creatinase/aminopeptidase-like"/>
</dbReference>
<dbReference type="PANTHER" id="PTHR43330:SF8">
    <property type="entry name" value="METHIONINE AMINOPEPTIDASE 1D, MITOCHONDRIAL"/>
    <property type="match status" value="1"/>
</dbReference>
<evidence type="ECO:0000259" key="1">
    <source>
        <dbReference type="Pfam" id="PF00557"/>
    </source>
</evidence>
<dbReference type="AlphaFoldDB" id="A0A5B8UA73"/>
<dbReference type="Proteomes" id="UP000321805">
    <property type="component" value="Chromosome"/>
</dbReference>
<dbReference type="PANTHER" id="PTHR43330">
    <property type="entry name" value="METHIONINE AMINOPEPTIDASE"/>
    <property type="match status" value="1"/>
</dbReference>
<dbReference type="KEGG" id="bsol:FSW04_19685"/>
<dbReference type="Pfam" id="PF00557">
    <property type="entry name" value="Peptidase_M24"/>
    <property type="match status" value="1"/>
</dbReference>
<protein>
    <submittedName>
        <fullName evidence="2">M24 family metallopeptidase</fullName>
    </submittedName>
</protein>
<dbReference type="PRINTS" id="PR00599">
    <property type="entry name" value="MAPEPTIDASE"/>
</dbReference>
<keyword evidence="3" id="KW-1185">Reference proteome</keyword>
<dbReference type="GO" id="GO:0070006">
    <property type="term" value="F:metalloaminopeptidase activity"/>
    <property type="evidence" value="ECO:0007669"/>
    <property type="project" value="TreeGrafter"/>
</dbReference>
<sequence length="177" mass="18561">MSVCTPEELALLKAAGRVVARTLRDLRARVRPGISTAELDEQADRLFAAAGARSGPRLDHGRLGTVCISVDDEGVHGVPGPRRLREGELVKLDVTTELDGFHADACRIVAVGRARPGALRLRAAAEAALRRGMQAATAGAPINHIGRAAQGEVQRRGFAVGTELTRHGSGAPLVLTA</sequence>
<gene>
    <name evidence="2" type="ORF">FSW04_19685</name>
</gene>
<feature type="domain" description="Peptidase M24" evidence="1">
    <location>
        <begin position="11"/>
        <end position="170"/>
    </location>
</feature>
<evidence type="ECO:0000313" key="2">
    <source>
        <dbReference type="EMBL" id="QEC49572.1"/>
    </source>
</evidence>
<dbReference type="RefSeq" id="WP_146921937.1">
    <property type="nucleotide sequence ID" value="NZ_CP042430.1"/>
</dbReference>
<proteinExistence type="predicted"/>
<dbReference type="SUPFAM" id="SSF55920">
    <property type="entry name" value="Creatinase/aminopeptidase"/>
    <property type="match status" value="1"/>
</dbReference>
<accession>A0A5B8UA73</accession>
<dbReference type="Gene3D" id="3.90.230.10">
    <property type="entry name" value="Creatinase/methionine aminopeptidase superfamily"/>
    <property type="match status" value="1"/>
</dbReference>
<dbReference type="InterPro" id="IPR001714">
    <property type="entry name" value="Pept_M24_MAP"/>
</dbReference>
<dbReference type="EMBL" id="CP042430">
    <property type="protein sequence ID" value="QEC49572.1"/>
    <property type="molecule type" value="Genomic_DNA"/>
</dbReference>
<reference evidence="2 3" key="1">
    <citation type="journal article" date="2018" name="J. Microbiol.">
        <title>Baekduia soli gen. nov., sp. nov., a novel bacterium isolated from the soil of Baekdu Mountain and proposal of a novel family name, Baekduiaceae fam. nov.</title>
        <authorList>
            <person name="An D.S."/>
            <person name="Siddiqi M.Z."/>
            <person name="Kim K.H."/>
            <person name="Yu H.S."/>
            <person name="Im W.T."/>
        </authorList>
    </citation>
    <scope>NUCLEOTIDE SEQUENCE [LARGE SCALE GENOMIC DNA]</scope>
    <source>
        <strain evidence="2 3">BR7-21</strain>
    </source>
</reference>
<dbReference type="InterPro" id="IPR000994">
    <property type="entry name" value="Pept_M24"/>
</dbReference>
<evidence type="ECO:0000313" key="3">
    <source>
        <dbReference type="Proteomes" id="UP000321805"/>
    </source>
</evidence>
<dbReference type="OrthoDB" id="9802055at2"/>